<evidence type="ECO:0000313" key="1">
    <source>
        <dbReference type="EMBL" id="KAF7241675.1"/>
    </source>
</evidence>
<gene>
    <name evidence="1" type="ORF">EG68_11648</name>
</gene>
<evidence type="ECO:0000313" key="2">
    <source>
        <dbReference type="Proteomes" id="UP000822476"/>
    </source>
</evidence>
<reference evidence="1" key="1">
    <citation type="submission" date="2019-07" db="EMBL/GenBank/DDBJ databases">
        <title>Annotation for the trematode Paragonimus miyazaki's.</title>
        <authorList>
            <person name="Choi Y.-J."/>
        </authorList>
    </citation>
    <scope>NUCLEOTIDE SEQUENCE</scope>
    <source>
        <strain evidence="1">Japan</strain>
    </source>
</reference>
<dbReference type="OrthoDB" id="40902at2759"/>
<accession>A0A8S9YKV9</accession>
<name>A0A8S9YKV9_9TREM</name>
<comment type="caution">
    <text evidence="1">The sequence shown here is derived from an EMBL/GenBank/DDBJ whole genome shotgun (WGS) entry which is preliminary data.</text>
</comment>
<dbReference type="AlphaFoldDB" id="A0A8S9YKV9"/>
<organism evidence="1 2">
    <name type="scientific">Paragonimus skrjabini miyazakii</name>
    <dbReference type="NCBI Taxonomy" id="59628"/>
    <lineage>
        <taxon>Eukaryota</taxon>
        <taxon>Metazoa</taxon>
        <taxon>Spiralia</taxon>
        <taxon>Lophotrochozoa</taxon>
        <taxon>Platyhelminthes</taxon>
        <taxon>Trematoda</taxon>
        <taxon>Digenea</taxon>
        <taxon>Plagiorchiida</taxon>
        <taxon>Troglotremata</taxon>
        <taxon>Troglotrematidae</taxon>
        <taxon>Paragonimus</taxon>
    </lineage>
</organism>
<protein>
    <submittedName>
        <fullName evidence="1">Uncharacterized protein</fullName>
    </submittedName>
</protein>
<dbReference type="EMBL" id="JTDE01006906">
    <property type="protein sequence ID" value="KAF7241675.1"/>
    <property type="molecule type" value="Genomic_DNA"/>
</dbReference>
<sequence>MSGSGARPVGRGMLIPKKTKITSDYRIQNSVLGTGINGKVLRCTSLQSGRTFDEEGGFLLPHGRRW</sequence>
<dbReference type="Gene3D" id="3.30.200.20">
    <property type="entry name" value="Phosphorylase Kinase, domain 1"/>
    <property type="match status" value="1"/>
</dbReference>
<keyword evidence="2" id="KW-1185">Reference proteome</keyword>
<proteinExistence type="predicted"/>
<dbReference type="Proteomes" id="UP000822476">
    <property type="component" value="Unassembled WGS sequence"/>
</dbReference>